<dbReference type="EMBL" id="VSSR01000069">
    <property type="protein sequence ID" value="TYL74891.1"/>
    <property type="molecule type" value="Genomic_DNA"/>
</dbReference>
<evidence type="ECO:0000313" key="12">
    <source>
        <dbReference type="EMBL" id="TYL74891.1"/>
    </source>
</evidence>
<dbReference type="GO" id="GO:0006633">
    <property type="term" value="P:fatty acid biosynthetic process"/>
    <property type="evidence" value="ECO:0007669"/>
    <property type="project" value="UniProtKB-UniPathway"/>
</dbReference>
<dbReference type="InterPro" id="IPR001882">
    <property type="entry name" value="Biotin_BS"/>
</dbReference>
<organism evidence="12 13">
    <name type="scientific">Bradyrhizobium cytisi</name>
    <dbReference type="NCBI Taxonomy" id="515489"/>
    <lineage>
        <taxon>Bacteria</taxon>
        <taxon>Pseudomonadati</taxon>
        <taxon>Pseudomonadota</taxon>
        <taxon>Alphaproteobacteria</taxon>
        <taxon>Hyphomicrobiales</taxon>
        <taxon>Nitrobacteraceae</taxon>
        <taxon>Bradyrhizobium</taxon>
    </lineage>
</organism>
<dbReference type="GO" id="GO:0009317">
    <property type="term" value="C:acetyl-CoA carboxylase complex"/>
    <property type="evidence" value="ECO:0007669"/>
    <property type="project" value="InterPro"/>
</dbReference>
<evidence type="ECO:0000256" key="3">
    <source>
        <dbReference type="ARBA" id="ARBA00017562"/>
    </source>
</evidence>
<keyword evidence="8 9" id="KW-0092">Biotin</keyword>
<dbReference type="OrthoDB" id="9811735at2"/>
<dbReference type="UniPathway" id="UPA00094"/>
<dbReference type="AlphaFoldDB" id="A0A5S4W6R4"/>
<accession>A0A5S4W6R4</accession>
<dbReference type="CDD" id="cd06850">
    <property type="entry name" value="biotinyl_domain"/>
    <property type="match status" value="1"/>
</dbReference>
<feature type="domain" description="Lipoyl-binding" evidence="11">
    <location>
        <begin position="90"/>
        <end position="168"/>
    </location>
</feature>
<keyword evidence="6 9" id="KW-0443">Lipid metabolism</keyword>
<dbReference type="InterPro" id="IPR001249">
    <property type="entry name" value="AcCoA_biotinCC"/>
</dbReference>
<keyword evidence="13" id="KW-1185">Reference proteome</keyword>
<evidence type="ECO:0000256" key="4">
    <source>
        <dbReference type="ARBA" id="ARBA00022516"/>
    </source>
</evidence>
<comment type="function">
    <text evidence="1 9">This protein is a component of the acetyl coenzyme A carboxylase complex; first, biotin carboxylase catalyzes the carboxylation of the carrier protein and then the transcarboxylase transfers the carboxyl group to form malonyl-CoA.</text>
</comment>
<evidence type="ECO:0000259" key="11">
    <source>
        <dbReference type="PROSITE" id="PS50968"/>
    </source>
</evidence>
<comment type="pathway">
    <text evidence="2 9">Lipid metabolism; fatty acid biosynthesis.</text>
</comment>
<evidence type="ECO:0000313" key="13">
    <source>
        <dbReference type="Proteomes" id="UP000324853"/>
    </source>
</evidence>
<gene>
    <name evidence="12" type="primary">accB</name>
    <name evidence="12" type="ORF">FXB38_34080</name>
</gene>
<evidence type="ECO:0000256" key="7">
    <source>
        <dbReference type="ARBA" id="ARBA00023160"/>
    </source>
</evidence>
<dbReference type="Pfam" id="PF00364">
    <property type="entry name" value="Biotin_lipoyl"/>
    <property type="match status" value="1"/>
</dbReference>
<dbReference type="PANTHER" id="PTHR45266:SF3">
    <property type="entry name" value="OXALOACETATE DECARBOXYLASE ALPHA CHAIN"/>
    <property type="match status" value="1"/>
</dbReference>
<feature type="region of interest" description="Disordered" evidence="10">
    <location>
        <begin position="58"/>
        <end position="86"/>
    </location>
</feature>
<dbReference type="InterPro" id="IPR011053">
    <property type="entry name" value="Single_hybrid_motif"/>
</dbReference>
<dbReference type="PROSITE" id="PS00188">
    <property type="entry name" value="BIOTIN"/>
    <property type="match status" value="1"/>
</dbReference>
<dbReference type="SUPFAM" id="SSF51230">
    <property type="entry name" value="Single hybrid motif"/>
    <property type="match status" value="1"/>
</dbReference>
<protein>
    <recommendedName>
        <fullName evidence="3 9">Biotin carboxyl carrier protein of acetyl-CoA carboxylase</fullName>
    </recommendedName>
</protein>
<evidence type="ECO:0000256" key="1">
    <source>
        <dbReference type="ARBA" id="ARBA00003761"/>
    </source>
</evidence>
<keyword evidence="7 9" id="KW-0275">Fatty acid biosynthesis</keyword>
<keyword evidence="5 9" id="KW-0276">Fatty acid metabolism</keyword>
<sequence length="173" mass="17959">MTHERPELDLPSTRSVTVDLPKIEQLVDLVARSSIAELDLTQDGTRIRILKRASAGAAPVPRQPASGGSVEAPLLDRQGSPAPAVPTSATADIVVPAPMHGVFYRAAAPDEPPLVDVGARIEAGQKICIIEAMKTFIDIAAEAPGVVLAILAEDGDEIEAGQALFRIGPAGSS</sequence>
<evidence type="ECO:0000256" key="9">
    <source>
        <dbReference type="RuleBase" id="RU364072"/>
    </source>
</evidence>
<dbReference type="NCBIfam" id="TIGR00531">
    <property type="entry name" value="BCCP"/>
    <property type="match status" value="1"/>
</dbReference>
<proteinExistence type="predicted"/>
<dbReference type="Proteomes" id="UP000324853">
    <property type="component" value="Unassembled WGS sequence"/>
</dbReference>
<name>A0A5S4W6R4_9BRAD</name>
<dbReference type="Gene3D" id="2.40.50.100">
    <property type="match status" value="1"/>
</dbReference>
<dbReference type="PROSITE" id="PS50968">
    <property type="entry name" value="BIOTINYL_LIPOYL"/>
    <property type="match status" value="1"/>
</dbReference>
<keyword evidence="4 9" id="KW-0444">Lipid biosynthesis</keyword>
<dbReference type="PRINTS" id="PR01071">
    <property type="entry name" value="ACOABIOTINCC"/>
</dbReference>
<evidence type="ECO:0000256" key="2">
    <source>
        <dbReference type="ARBA" id="ARBA00005194"/>
    </source>
</evidence>
<evidence type="ECO:0000256" key="8">
    <source>
        <dbReference type="ARBA" id="ARBA00023267"/>
    </source>
</evidence>
<reference evidence="12 13" key="1">
    <citation type="submission" date="2019-08" db="EMBL/GenBank/DDBJ databases">
        <title>Bradyrhizobium hipponensis sp. nov., a rhizobium isolated from a Lupinus angustifolius root nodule in Tunisia.</title>
        <authorList>
            <person name="Off K."/>
            <person name="Rejili M."/>
            <person name="Mars M."/>
            <person name="Brachmann A."/>
            <person name="Marin M."/>
        </authorList>
    </citation>
    <scope>NUCLEOTIDE SEQUENCE [LARGE SCALE GENOMIC DNA]</scope>
    <source>
        <strain evidence="12 13">CTAW11</strain>
    </source>
</reference>
<dbReference type="InterPro" id="IPR050709">
    <property type="entry name" value="Biotin_Carboxyl_Carrier/Decarb"/>
</dbReference>
<evidence type="ECO:0000256" key="10">
    <source>
        <dbReference type="SAM" id="MobiDB-lite"/>
    </source>
</evidence>
<evidence type="ECO:0000256" key="5">
    <source>
        <dbReference type="ARBA" id="ARBA00022832"/>
    </source>
</evidence>
<dbReference type="InterPro" id="IPR000089">
    <property type="entry name" value="Biotin_lipoyl"/>
</dbReference>
<dbReference type="GO" id="GO:0003989">
    <property type="term" value="F:acetyl-CoA carboxylase activity"/>
    <property type="evidence" value="ECO:0007669"/>
    <property type="project" value="InterPro"/>
</dbReference>
<comment type="caution">
    <text evidence="12">The sequence shown here is derived from an EMBL/GenBank/DDBJ whole genome shotgun (WGS) entry which is preliminary data.</text>
</comment>
<evidence type="ECO:0000256" key="6">
    <source>
        <dbReference type="ARBA" id="ARBA00023098"/>
    </source>
</evidence>
<dbReference type="PANTHER" id="PTHR45266">
    <property type="entry name" value="OXALOACETATE DECARBOXYLASE ALPHA CHAIN"/>
    <property type="match status" value="1"/>
</dbReference>